<organism evidence="2 3">
    <name type="scientific">Rhizophagus irregularis</name>
    <dbReference type="NCBI Taxonomy" id="588596"/>
    <lineage>
        <taxon>Eukaryota</taxon>
        <taxon>Fungi</taxon>
        <taxon>Fungi incertae sedis</taxon>
        <taxon>Mucoromycota</taxon>
        <taxon>Glomeromycotina</taxon>
        <taxon>Glomeromycetes</taxon>
        <taxon>Glomerales</taxon>
        <taxon>Glomeraceae</taxon>
        <taxon>Rhizophagus</taxon>
    </lineage>
</organism>
<dbReference type="Gene3D" id="3.30.420.10">
    <property type="entry name" value="Ribonuclease H-like superfamily/Ribonuclease H"/>
    <property type="match status" value="1"/>
</dbReference>
<evidence type="ECO:0000313" key="2">
    <source>
        <dbReference type="EMBL" id="PKY61395.1"/>
    </source>
</evidence>
<gene>
    <name evidence="2" type="ORF">RhiirA4_431783</name>
</gene>
<feature type="domain" description="Integrase catalytic" evidence="1">
    <location>
        <begin position="1"/>
        <end position="99"/>
    </location>
</feature>
<dbReference type="SUPFAM" id="SSF53098">
    <property type="entry name" value="Ribonuclease H-like"/>
    <property type="match status" value="1"/>
</dbReference>
<dbReference type="InterPro" id="IPR036397">
    <property type="entry name" value="RNaseH_sf"/>
</dbReference>
<dbReference type="GO" id="GO:0005634">
    <property type="term" value="C:nucleus"/>
    <property type="evidence" value="ECO:0007669"/>
    <property type="project" value="UniProtKB-ARBA"/>
</dbReference>
<accession>A0A2I1HR82</accession>
<evidence type="ECO:0000313" key="3">
    <source>
        <dbReference type="Proteomes" id="UP000234323"/>
    </source>
</evidence>
<comment type="caution">
    <text evidence="2">The sequence shown here is derived from an EMBL/GenBank/DDBJ whole genome shotgun (WGS) entry which is preliminary data.</text>
</comment>
<dbReference type="InterPro" id="IPR001584">
    <property type="entry name" value="Integrase_cat-core"/>
</dbReference>
<dbReference type="Proteomes" id="UP000234323">
    <property type="component" value="Unassembled WGS sequence"/>
</dbReference>
<keyword evidence="3" id="KW-1185">Reference proteome</keyword>
<dbReference type="EMBL" id="LLXI01005296">
    <property type="protein sequence ID" value="PKY61395.1"/>
    <property type="molecule type" value="Genomic_DNA"/>
</dbReference>
<evidence type="ECO:0000259" key="1">
    <source>
        <dbReference type="PROSITE" id="PS50994"/>
    </source>
</evidence>
<proteinExistence type="predicted"/>
<dbReference type="GO" id="GO:0015074">
    <property type="term" value="P:DNA integration"/>
    <property type="evidence" value="ECO:0007669"/>
    <property type="project" value="InterPro"/>
</dbReference>
<dbReference type="VEuPathDB" id="FungiDB:FUN_014311"/>
<dbReference type="AlphaFoldDB" id="A0A2I1HR82"/>
<sequence length="386" mass="44983">MGETSRLMQEHNVIIRVISPYSHRGLAFVERFNQTLSKILYKIQYAIESITSDPQLIRAWVRYIPVVIDYLNNYPTRLIREPGSEKWGLEPVKAIVLDRVESKPSTKYKRPVGKDEIALKKGDSIRYLLANAEWEGGMENQKRATDPIWSPSIHKIRKVVVIKNEPVLYYLNGEFAPSRGFVREELMLIADPERVGRPPQSILSVHIAYASSTNSELDQAKNYAKKRNGQCLGKTGRTNGHSIYLWSCKNGAHQWEYPLKYIMKKFEWCPLCHHTTERTVRYIFEDLLGKKFPPCRGKFLDGLHLDGYNEELRLAFEFQGPQHYHHNNFYHQGNENLKSQNMRDQKKRDICKDQDICLIEVPYTCDLLPFIKHTLIEKGFLDKAKE</sequence>
<dbReference type="VEuPathDB" id="FungiDB:RhiirA1_399652"/>
<dbReference type="VEuPathDB" id="FungiDB:RhiirFUN_010540"/>
<dbReference type="GO" id="GO:0003676">
    <property type="term" value="F:nucleic acid binding"/>
    <property type="evidence" value="ECO:0007669"/>
    <property type="project" value="InterPro"/>
</dbReference>
<name>A0A2I1HR82_9GLOM</name>
<reference evidence="2 3" key="1">
    <citation type="submission" date="2015-10" db="EMBL/GenBank/DDBJ databases">
        <title>Genome analyses suggest a sexual origin of heterokaryosis in a supposedly ancient asexual fungus.</title>
        <authorList>
            <person name="Ropars J."/>
            <person name="Sedzielewska K."/>
            <person name="Noel J."/>
            <person name="Charron P."/>
            <person name="Farinelli L."/>
            <person name="Marton T."/>
            <person name="Kruger M."/>
            <person name="Pelin A."/>
            <person name="Brachmann A."/>
            <person name="Corradi N."/>
        </authorList>
    </citation>
    <scope>NUCLEOTIDE SEQUENCE [LARGE SCALE GENOMIC DNA]</scope>
    <source>
        <strain evidence="2 3">A4</strain>
    </source>
</reference>
<dbReference type="PROSITE" id="PS50994">
    <property type="entry name" value="INTEGRASE"/>
    <property type="match status" value="1"/>
</dbReference>
<protein>
    <recommendedName>
        <fullName evidence="1">Integrase catalytic domain-containing protein</fullName>
    </recommendedName>
</protein>
<dbReference type="InterPro" id="IPR012337">
    <property type="entry name" value="RNaseH-like_sf"/>
</dbReference>